<dbReference type="EMBL" id="LNYS01000022">
    <property type="protein sequence ID" value="KTD46521.1"/>
    <property type="molecule type" value="Genomic_DNA"/>
</dbReference>
<proteinExistence type="predicted"/>
<feature type="domain" description="CheR-type methyltransferase" evidence="5">
    <location>
        <begin position="8"/>
        <end position="268"/>
    </location>
</feature>
<evidence type="ECO:0000313" key="7">
    <source>
        <dbReference type="Proteomes" id="UP000054618"/>
    </source>
</evidence>
<comment type="caution">
    <text evidence="6">The sequence shown here is derived from an EMBL/GenBank/DDBJ whole genome shotgun (WGS) entry which is preliminary data.</text>
</comment>
<dbReference type="AlphaFoldDB" id="A0A0W0XPL6"/>
<dbReference type="InterPro" id="IPR050903">
    <property type="entry name" value="Bact_Chemotaxis_MeTrfase"/>
</dbReference>
<dbReference type="Gene3D" id="1.25.40.10">
    <property type="entry name" value="Tetratricopeptide repeat domain"/>
    <property type="match status" value="1"/>
</dbReference>
<evidence type="ECO:0000259" key="5">
    <source>
        <dbReference type="PROSITE" id="PS50123"/>
    </source>
</evidence>
<evidence type="ECO:0000256" key="2">
    <source>
        <dbReference type="ARBA" id="ARBA00022679"/>
    </source>
</evidence>
<dbReference type="InterPro" id="IPR019734">
    <property type="entry name" value="TPR_rpt"/>
</dbReference>
<dbReference type="InterPro" id="IPR022642">
    <property type="entry name" value="CheR_C"/>
</dbReference>
<evidence type="ECO:0000256" key="4">
    <source>
        <dbReference type="PROSITE-ProRule" id="PRU00339"/>
    </source>
</evidence>
<dbReference type="PROSITE" id="PS50005">
    <property type="entry name" value="TPR"/>
    <property type="match status" value="1"/>
</dbReference>
<organism evidence="6 7">
    <name type="scientific">Legionella quinlivanii</name>
    <dbReference type="NCBI Taxonomy" id="45073"/>
    <lineage>
        <taxon>Bacteria</taxon>
        <taxon>Pseudomonadati</taxon>
        <taxon>Pseudomonadota</taxon>
        <taxon>Gammaproteobacteria</taxon>
        <taxon>Legionellales</taxon>
        <taxon>Legionellaceae</taxon>
        <taxon>Legionella</taxon>
    </lineage>
</organism>
<reference evidence="6 7" key="1">
    <citation type="submission" date="2015-11" db="EMBL/GenBank/DDBJ databases">
        <title>Genomic analysis of 38 Legionella species identifies large and diverse effector repertoires.</title>
        <authorList>
            <person name="Burstein D."/>
            <person name="Amaro F."/>
            <person name="Zusman T."/>
            <person name="Lifshitz Z."/>
            <person name="Cohen O."/>
            <person name="Gilbert J.A."/>
            <person name="Pupko T."/>
            <person name="Shuman H.A."/>
            <person name="Segal G."/>
        </authorList>
    </citation>
    <scope>NUCLEOTIDE SEQUENCE [LARGE SCALE GENOMIC DNA]</scope>
    <source>
        <strain evidence="6 7">CDC#1442-AUS-E</strain>
    </source>
</reference>
<evidence type="ECO:0000313" key="6">
    <source>
        <dbReference type="EMBL" id="KTD46521.1"/>
    </source>
</evidence>
<dbReference type="InterPro" id="IPR011990">
    <property type="entry name" value="TPR-like_helical_dom_sf"/>
</dbReference>
<dbReference type="SUPFAM" id="SSF48452">
    <property type="entry name" value="TPR-like"/>
    <property type="match status" value="1"/>
</dbReference>
<dbReference type="PANTHER" id="PTHR24422:SF19">
    <property type="entry name" value="CHEMOTAXIS PROTEIN METHYLTRANSFERASE"/>
    <property type="match status" value="1"/>
</dbReference>
<dbReference type="Pfam" id="PF13432">
    <property type="entry name" value="TPR_16"/>
    <property type="match status" value="1"/>
</dbReference>
<dbReference type="PRINTS" id="PR00996">
    <property type="entry name" value="CHERMTFRASE"/>
</dbReference>
<gene>
    <name evidence="6" type="ORF">Lqui_2446</name>
</gene>
<dbReference type="Pfam" id="PF13181">
    <property type="entry name" value="TPR_8"/>
    <property type="match status" value="1"/>
</dbReference>
<dbReference type="EC" id="2.1.1.80" evidence="6"/>
<accession>A0A0W0XPL6</accession>
<dbReference type="PROSITE" id="PS50123">
    <property type="entry name" value="CHER"/>
    <property type="match status" value="1"/>
</dbReference>
<dbReference type="Gene3D" id="3.40.50.150">
    <property type="entry name" value="Vaccinia Virus protein VP39"/>
    <property type="match status" value="1"/>
</dbReference>
<dbReference type="Proteomes" id="UP000054618">
    <property type="component" value="Unassembled WGS sequence"/>
</dbReference>
<keyword evidence="4" id="KW-0802">TPR repeat</keyword>
<keyword evidence="3" id="KW-0949">S-adenosyl-L-methionine</keyword>
<sequence length="466" mass="53752">MNKWAIILKEWVAAHSGLLLSDQQMNSGVQEIRRLMDSLNLSETDYLNALRAGDDKVIKSTIDILTVQESYFFRDSPLFSCLKNELLPQLVNEKRKNQTLSLRIWSAGCARGEEIYSIAILLNELLPDINRWTIELAATDISYSALEKGRSGVFNESRLRATEDKLREKYFIKRDSLYYLNDEIKNRVSFSYFNLRKPVKLFKSFDLIFCRNVFIYFSKSHVENILQFFYEHLVDEGILFLGPADLVTHCQHHFSVQMTQGVYRLKKMTQVKEQPKKAELNAAKIEKEAPSYKASPQESTNSLQLIQELLTNTNYKEALNKIDNLFLKGETALLYRCQAQALIALGDINAAQVSLEKSIRIDPLDAMSHFLLGVVEVDQKENKNALISFQKALYIKPLFPEAAYHLGLLHLQMKQKEQGIKWLNQALRFASTQDDDELIFYTNEPKTHLINAIQASISYYRGQHEE</sequence>
<protein>
    <submittedName>
        <fullName evidence="6">Methyltransferase involved in chemotaxis (CheR domain)</fullName>
        <ecNumber evidence="6">2.1.1.80</ecNumber>
    </submittedName>
</protein>
<dbReference type="SMART" id="SM00138">
    <property type="entry name" value="MeTrc"/>
    <property type="match status" value="1"/>
</dbReference>
<dbReference type="InterPro" id="IPR029063">
    <property type="entry name" value="SAM-dependent_MTases_sf"/>
</dbReference>
<dbReference type="RefSeq" id="WP_058508532.1">
    <property type="nucleotide sequence ID" value="NZ_CAAAIK010000008.1"/>
</dbReference>
<dbReference type="PATRIC" id="fig|45073.5.peg.2587"/>
<dbReference type="SMART" id="SM00028">
    <property type="entry name" value="TPR"/>
    <property type="match status" value="3"/>
</dbReference>
<dbReference type="InterPro" id="IPR000780">
    <property type="entry name" value="CheR_MeTrfase"/>
</dbReference>
<dbReference type="SUPFAM" id="SSF53335">
    <property type="entry name" value="S-adenosyl-L-methionine-dependent methyltransferases"/>
    <property type="match status" value="1"/>
</dbReference>
<dbReference type="Pfam" id="PF01739">
    <property type="entry name" value="CheR"/>
    <property type="match status" value="1"/>
</dbReference>
<dbReference type="GO" id="GO:0032259">
    <property type="term" value="P:methylation"/>
    <property type="evidence" value="ECO:0007669"/>
    <property type="project" value="UniProtKB-KW"/>
</dbReference>
<dbReference type="STRING" id="45073.Lqui_2446"/>
<keyword evidence="7" id="KW-1185">Reference proteome</keyword>
<name>A0A0W0XPL6_9GAMM</name>
<keyword evidence="1 6" id="KW-0489">Methyltransferase</keyword>
<feature type="repeat" description="TPR" evidence="4">
    <location>
        <begin position="366"/>
        <end position="399"/>
    </location>
</feature>
<dbReference type="GO" id="GO:0008983">
    <property type="term" value="F:protein-glutamate O-methyltransferase activity"/>
    <property type="evidence" value="ECO:0007669"/>
    <property type="project" value="UniProtKB-EC"/>
</dbReference>
<evidence type="ECO:0000256" key="1">
    <source>
        <dbReference type="ARBA" id="ARBA00022603"/>
    </source>
</evidence>
<evidence type="ECO:0000256" key="3">
    <source>
        <dbReference type="ARBA" id="ARBA00022691"/>
    </source>
</evidence>
<dbReference type="PANTHER" id="PTHR24422">
    <property type="entry name" value="CHEMOTAXIS PROTEIN METHYLTRANSFERASE"/>
    <property type="match status" value="1"/>
</dbReference>
<keyword evidence="2 6" id="KW-0808">Transferase</keyword>